<evidence type="ECO:0000256" key="1">
    <source>
        <dbReference type="ARBA" id="ARBA00022737"/>
    </source>
</evidence>
<accession>A0A3B0UBB3</accession>
<evidence type="ECO:0000313" key="3">
    <source>
        <dbReference type="EMBL" id="VAW23792.1"/>
    </source>
</evidence>
<dbReference type="AlphaFoldDB" id="A0A3B0UBB3"/>
<keyword evidence="2" id="KW-0802">TPR repeat</keyword>
<dbReference type="InterPro" id="IPR019734">
    <property type="entry name" value="TPR_rpt"/>
</dbReference>
<dbReference type="Gene3D" id="1.25.40.10">
    <property type="entry name" value="Tetratricopeptide repeat domain"/>
    <property type="match status" value="1"/>
</dbReference>
<dbReference type="GO" id="GO:0000030">
    <property type="term" value="F:mannosyltransferase activity"/>
    <property type="evidence" value="ECO:0007669"/>
    <property type="project" value="TreeGrafter"/>
</dbReference>
<reference evidence="3" key="1">
    <citation type="submission" date="2018-06" db="EMBL/GenBank/DDBJ databases">
        <authorList>
            <person name="Zhirakovskaya E."/>
        </authorList>
    </citation>
    <scope>NUCLEOTIDE SEQUENCE</scope>
</reference>
<dbReference type="GO" id="GO:0005783">
    <property type="term" value="C:endoplasmic reticulum"/>
    <property type="evidence" value="ECO:0007669"/>
    <property type="project" value="TreeGrafter"/>
</dbReference>
<sequence length="244" mass="26447">MESQIEQQKSARWTVSKEARSTLKSALRAVLVASVASIVLSACAINQSKPSATDYSNLSQMDAQSNLAQLAARFEANRRDKYAAINFAAALRSAGQAKQAVSVLEITLAYFKDDPDVDIAYAKALTADGRFEQALNVINNTIRPENPNWNALSVKGAILDQMGQNAQARALYNQAMVLAPNEASLEANLGLSYAMTSELERAEIHLKRALAKSGATSRIRQNLALVIGLQGRFDEARAIYSAEL</sequence>
<dbReference type="SUPFAM" id="SSF48452">
    <property type="entry name" value="TPR-like"/>
    <property type="match status" value="1"/>
</dbReference>
<dbReference type="GO" id="GO:0035269">
    <property type="term" value="P:protein O-linked glycosylation via mannose"/>
    <property type="evidence" value="ECO:0007669"/>
    <property type="project" value="TreeGrafter"/>
</dbReference>
<dbReference type="InterPro" id="IPR014596">
    <property type="entry name" value="UCP035836"/>
</dbReference>
<protein>
    <submittedName>
        <fullName evidence="3">Flp pilus assembly protein TadD, contains TPR repeat</fullName>
    </submittedName>
</protein>
<dbReference type="GO" id="GO:0042802">
    <property type="term" value="F:identical protein binding"/>
    <property type="evidence" value="ECO:0007669"/>
    <property type="project" value="InterPro"/>
</dbReference>
<organism evidence="3">
    <name type="scientific">hydrothermal vent metagenome</name>
    <dbReference type="NCBI Taxonomy" id="652676"/>
    <lineage>
        <taxon>unclassified sequences</taxon>
        <taxon>metagenomes</taxon>
        <taxon>ecological metagenomes</taxon>
    </lineage>
</organism>
<dbReference type="PIRSF" id="PIRSF035836">
    <property type="entry name" value="UCP035836"/>
    <property type="match status" value="1"/>
</dbReference>
<dbReference type="Pfam" id="PF07721">
    <property type="entry name" value="TPR_4"/>
    <property type="match status" value="1"/>
</dbReference>
<dbReference type="InterPro" id="IPR052346">
    <property type="entry name" value="O-mannosyl-transferase_TMTC"/>
</dbReference>
<dbReference type="InterPro" id="IPR011990">
    <property type="entry name" value="TPR-like_helical_dom_sf"/>
</dbReference>
<dbReference type="InterPro" id="IPR011717">
    <property type="entry name" value="TPR-4"/>
</dbReference>
<proteinExistence type="predicted"/>
<dbReference type="GO" id="GO:0030968">
    <property type="term" value="P:endoplasmic reticulum unfolded protein response"/>
    <property type="evidence" value="ECO:0007669"/>
    <property type="project" value="TreeGrafter"/>
</dbReference>
<dbReference type="SMART" id="SM00028">
    <property type="entry name" value="TPR"/>
    <property type="match status" value="2"/>
</dbReference>
<feature type="non-terminal residue" evidence="3">
    <location>
        <position position="244"/>
    </location>
</feature>
<evidence type="ECO:0000256" key="2">
    <source>
        <dbReference type="ARBA" id="ARBA00022803"/>
    </source>
</evidence>
<gene>
    <name evidence="3" type="ORF">MNBD_ALPHA11-512</name>
</gene>
<dbReference type="PANTHER" id="PTHR44227">
    <property type="match status" value="1"/>
</dbReference>
<keyword evidence="1" id="KW-0677">Repeat</keyword>
<name>A0A3B0UBB3_9ZZZZ</name>
<dbReference type="PANTHER" id="PTHR44227:SF3">
    <property type="entry name" value="PROTEIN O-MANNOSYL-TRANSFERASE TMTC4"/>
    <property type="match status" value="1"/>
</dbReference>
<dbReference type="EMBL" id="UOEQ01000487">
    <property type="protein sequence ID" value="VAW23792.1"/>
    <property type="molecule type" value="Genomic_DNA"/>
</dbReference>
<dbReference type="Pfam" id="PF14559">
    <property type="entry name" value="TPR_19"/>
    <property type="match status" value="1"/>
</dbReference>